<dbReference type="Pfam" id="PF13527">
    <property type="entry name" value="Acetyltransf_9"/>
    <property type="match status" value="1"/>
</dbReference>
<evidence type="ECO:0000313" key="2">
    <source>
        <dbReference type="Proteomes" id="UP000528286"/>
    </source>
</evidence>
<comment type="caution">
    <text evidence="1">The sequence shown here is derived from an EMBL/GenBank/DDBJ whole genome shotgun (WGS) entry which is preliminary data.</text>
</comment>
<dbReference type="EMBL" id="JACIEZ010000005">
    <property type="protein sequence ID" value="MBB4065618.1"/>
    <property type="molecule type" value="Genomic_DNA"/>
</dbReference>
<dbReference type="Gene3D" id="3.40.630.30">
    <property type="match status" value="1"/>
</dbReference>
<name>A0A7W6NL75_9HYPH</name>
<evidence type="ECO:0000313" key="1">
    <source>
        <dbReference type="EMBL" id="MBB4065618.1"/>
    </source>
</evidence>
<dbReference type="InterPro" id="IPR016181">
    <property type="entry name" value="Acyl_CoA_acyltransferase"/>
</dbReference>
<reference evidence="1 2" key="1">
    <citation type="submission" date="2020-08" db="EMBL/GenBank/DDBJ databases">
        <title>Genomic Encyclopedia of Type Strains, Phase IV (KMG-IV): sequencing the most valuable type-strain genomes for metagenomic binning, comparative biology and taxonomic classification.</title>
        <authorList>
            <person name="Goeker M."/>
        </authorList>
    </citation>
    <scope>NUCLEOTIDE SEQUENCE [LARGE SCALE GENOMIC DNA]</scope>
    <source>
        <strain evidence="1 2">DSM 29853</strain>
    </source>
</reference>
<dbReference type="SUPFAM" id="SSF55729">
    <property type="entry name" value="Acyl-CoA N-acyltransferases (Nat)"/>
    <property type="match status" value="1"/>
</dbReference>
<protein>
    <submittedName>
        <fullName evidence="1">Putative N-acetyltransferase YhbS</fullName>
    </submittedName>
</protein>
<sequence>MTAEIRFEDTEDLDPVRTSALARSAFHKSGPELSPERFAWTYREGYDRTKIVSAYADGQKVGQLAAFFKTVDIGGERQTAAELVDLFVTPEFRSFQIVSSLYKELRKAVVSEGASLIYAYANDAASLLNKRFFKMEEVTQLPARMGLSAGILSLSSGSGIVIHRDKDAMASLHADLSGGDGGGGLAWTRDQFRRRISSPIYRYAMASDGDVAILASPRVIRSVPVLLICATFTRGGKTTGSRSIPALVASLCKATRRNLYLHVGWNDAIGFDRGFTLPDKALRGKFLMQSNFLNSRRDGIRRFELLDVDYG</sequence>
<dbReference type="AlphaFoldDB" id="A0A7W6NL75"/>
<gene>
    <name evidence="1" type="ORF">GGR23_002825</name>
</gene>
<dbReference type="RefSeq" id="WP_183366911.1">
    <property type="nucleotide sequence ID" value="NZ_JACIEZ010000005.1"/>
</dbReference>
<keyword evidence="1" id="KW-0808">Transferase</keyword>
<dbReference type="Proteomes" id="UP000528286">
    <property type="component" value="Unassembled WGS sequence"/>
</dbReference>
<proteinExistence type="predicted"/>
<dbReference type="GO" id="GO:0016740">
    <property type="term" value="F:transferase activity"/>
    <property type="evidence" value="ECO:0007669"/>
    <property type="project" value="UniProtKB-KW"/>
</dbReference>
<keyword evidence="2" id="KW-1185">Reference proteome</keyword>
<organism evidence="1 2">
    <name type="scientific">Gellertiella hungarica</name>
    <dbReference type="NCBI Taxonomy" id="1572859"/>
    <lineage>
        <taxon>Bacteria</taxon>
        <taxon>Pseudomonadati</taxon>
        <taxon>Pseudomonadota</taxon>
        <taxon>Alphaproteobacteria</taxon>
        <taxon>Hyphomicrobiales</taxon>
        <taxon>Rhizobiaceae</taxon>
        <taxon>Gellertiella</taxon>
    </lineage>
</organism>
<accession>A0A7W6NL75</accession>